<dbReference type="PANTHER" id="PTHR43394">
    <property type="entry name" value="ATP-DEPENDENT PERMEASE MDL1, MITOCHONDRIAL"/>
    <property type="match status" value="1"/>
</dbReference>
<reference evidence="4 5" key="1">
    <citation type="journal article" date="2022" name="Nat. Plants">
        <title>Genomes of leafy and leafless Platanthera orchids illuminate the evolution of mycoheterotrophy.</title>
        <authorList>
            <person name="Li M.H."/>
            <person name="Liu K.W."/>
            <person name="Li Z."/>
            <person name="Lu H.C."/>
            <person name="Ye Q.L."/>
            <person name="Zhang D."/>
            <person name="Wang J.Y."/>
            <person name="Li Y.F."/>
            <person name="Zhong Z.M."/>
            <person name="Liu X."/>
            <person name="Yu X."/>
            <person name="Liu D.K."/>
            <person name="Tu X.D."/>
            <person name="Liu B."/>
            <person name="Hao Y."/>
            <person name="Liao X.Y."/>
            <person name="Jiang Y.T."/>
            <person name="Sun W.H."/>
            <person name="Chen J."/>
            <person name="Chen Y.Q."/>
            <person name="Ai Y."/>
            <person name="Zhai J.W."/>
            <person name="Wu S.S."/>
            <person name="Zhou Z."/>
            <person name="Hsiao Y.Y."/>
            <person name="Wu W.L."/>
            <person name="Chen Y.Y."/>
            <person name="Lin Y.F."/>
            <person name="Hsu J.L."/>
            <person name="Li C.Y."/>
            <person name="Wang Z.W."/>
            <person name="Zhao X."/>
            <person name="Zhong W.Y."/>
            <person name="Ma X.K."/>
            <person name="Ma L."/>
            <person name="Huang J."/>
            <person name="Chen G.Z."/>
            <person name="Huang M.Z."/>
            <person name="Huang L."/>
            <person name="Peng D.H."/>
            <person name="Luo Y.B."/>
            <person name="Zou S.Q."/>
            <person name="Chen S.P."/>
            <person name="Lan S."/>
            <person name="Tsai W.C."/>
            <person name="Van de Peer Y."/>
            <person name="Liu Z.J."/>
        </authorList>
    </citation>
    <scope>NUCLEOTIDE SEQUENCE [LARGE SCALE GENOMIC DNA]</scope>
    <source>
        <strain evidence="4">Lor288</strain>
    </source>
</reference>
<feature type="compositionally biased region" description="Polar residues" evidence="3">
    <location>
        <begin position="69"/>
        <end position="81"/>
    </location>
</feature>
<dbReference type="Gene3D" id="3.40.50.300">
    <property type="entry name" value="P-loop containing nucleotide triphosphate hydrolases"/>
    <property type="match status" value="1"/>
</dbReference>
<dbReference type="InterPro" id="IPR039421">
    <property type="entry name" value="Type_1_exporter"/>
</dbReference>
<evidence type="ECO:0000256" key="2">
    <source>
        <dbReference type="ARBA" id="ARBA00022737"/>
    </source>
</evidence>
<keyword evidence="2" id="KW-0677">Repeat</keyword>
<sequence>MLRATLTQEALQAVTVGRTTLVIAQRLSTIRNAHTIAVIHAGKIAEHGTHEELISNADDHYSRLLVSSRELTSSSDPTNNDDPACSPSKLHNREYSRGRSHSSLISRNLNRPEPSFAKEYDDAEQAKVVKDVALPLFGSCFI</sequence>
<dbReference type="EMBL" id="JBBWWR010000011">
    <property type="protein sequence ID" value="KAK8959593.1"/>
    <property type="molecule type" value="Genomic_DNA"/>
</dbReference>
<dbReference type="SUPFAM" id="SSF52540">
    <property type="entry name" value="P-loop containing nucleoside triphosphate hydrolases"/>
    <property type="match status" value="1"/>
</dbReference>
<dbReference type="PANTHER" id="PTHR43394:SF11">
    <property type="entry name" value="ATP-BINDING CASSETTE TRANSPORTER"/>
    <property type="match status" value="1"/>
</dbReference>
<evidence type="ECO:0000256" key="1">
    <source>
        <dbReference type="ARBA" id="ARBA00022448"/>
    </source>
</evidence>
<name>A0ABR2M6B6_9ASPA</name>
<keyword evidence="1" id="KW-0813">Transport</keyword>
<dbReference type="Proteomes" id="UP001412067">
    <property type="component" value="Unassembled WGS sequence"/>
</dbReference>
<accession>A0ABR2M6B6</accession>
<protein>
    <submittedName>
        <fullName evidence="4">ABC transporter B family member 2</fullName>
    </submittedName>
</protein>
<proteinExistence type="predicted"/>
<dbReference type="InterPro" id="IPR027417">
    <property type="entry name" value="P-loop_NTPase"/>
</dbReference>
<keyword evidence="5" id="KW-1185">Reference proteome</keyword>
<feature type="region of interest" description="Disordered" evidence="3">
    <location>
        <begin position="68"/>
        <end position="115"/>
    </location>
</feature>
<comment type="caution">
    <text evidence="4">The sequence shown here is derived from an EMBL/GenBank/DDBJ whole genome shotgun (WGS) entry which is preliminary data.</text>
</comment>
<evidence type="ECO:0000313" key="5">
    <source>
        <dbReference type="Proteomes" id="UP001412067"/>
    </source>
</evidence>
<gene>
    <name evidence="4" type="primary">ABCB2</name>
    <name evidence="4" type="ORF">KSP40_PGU017388</name>
</gene>
<organism evidence="4 5">
    <name type="scientific">Platanthera guangdongensis</name>
    <dbReference type="NCBI Taxonomy" id="2320717"/>
    <lineage>
        <taxon>Eukaryota</taxon>
        <taxon>Viridiplantae</taxon>
        <taxon>Streptophyta</taxon>
        <taxon>Embryophyta</taxon>
        <taxon>Tracheophyta</taxon>
        <taxon>Spermatophyta</taxon>
        <taxon>Magnoliopsida</taxon>
        <taxon>Liliopsida</taxon>
        <taxon>Asparagales</taxon>
        <taxon>Orchidaceae</taxon>
        <taxon>Orchidoideae</taxon>
        <taxon>Orchideae</taxon>
        <taxon>Orchidinae</taxon>
        <taxon>Platanthera</taxon>
    </lineage>
</organism>
<evidence type="ECO:0000256" key="3">
    <source>
        <dbReference type="SAM" id="MobiDB-lite"/>
    </source>
</evidence>
<evidence type="ECO:0000313" key="4">
    <source>
        <dbReference type="EMBL" id="KAK8959593.1"/>
    </source>
</evidence>